<dbReference type="EMBL" id="KN837133">
    <property type="protein sequence ID" value="KIJ42023.1"/>
    <property type="molecule type" value="Genomic_DNA"/>
</dbReference>
<evidence type="ECO:0000313" key="3">
    <source>
        <dbReference type="Proteomes" id="UP000054279"/>
    </source>
</evidence>
<dbReference type="OrthoDB" id="3354157at2759"/>
<keyword evidence="1" id="KW-0812">Transmembrane</keyword>
<keyword evidence="3" id="KW-1185">Reference proteome</keyword>
<proteinExistence type="predicted"/>
<sequence>MTSDSKYNYVWKARNKKLIHWLFLINRYVTPLGFIVNLNGRLKFKGYSNIDYSRDDPQPFYLPLGMFLCTRFVVYEGVMGFIGVAIASLMMIVRVHAIYAGNRYVLVVLGTLFAVFVGLHSWLFTTTGPVIHPALSGCSLLFGEKKHIGNWTSSTAWSPLLLDTAVIGFVVWRTHNILKTKINRQSTSNIVNVLIRDGLMYYTVIFAVNLILAVMIVSSPNGIKNLCAQLQLLLTVTMMSRITLNLRKNLHTDNQPELPVRNVNIDLSEHSRVHLHLTGLDAPPKALRKFGLHIVS</sequence>
<dbReference type="AlphaFoldDB" id="A0A0C9UG62"/>
<keyword evidence="1" id="KW-0472">Membrane</keyword>
<feature type="transmembrane region" description="Helical" evidence="1">
    <location>
        <begin position="21"/>
        <end position="40"/>
    </location>
</feature>
<organism evidence="2 3">
    <name type="scientific">Sphaerobolus stellatus (strain SS14)</name>
    <dbReference type="NCBI Taxonomy" id="990650"/>
    <lineage>
        <taxon>Eukaryota</taxon>
        <taxon>Fungi</taxon>
        <taxon>Dikarya</taxon>
        <taxon>Basidiomycota</taxon>
        <taxon>Agaricomycotina</taxon>
        <taxon>Agaricomycetes</taxon>
        <taxon>Phallomycetidae</taxon>
        <taxon>Geastrales</taxon>
        <taxon>Sphaerobolaceae</taxon>
        <taxon>Sphaerobolus</taxon>
    </lineage>
</organism>
<evidence type="ECO:0000256" key="1">
    <source>
        <dbReference type="SAM" id="Phobius"/>
    </source>
</evidence>
<evidence type="ECO:0000313" key="2">
    <source>
        <dbReference type="EMBL" id="KIJ42023.1"/>
    </source>
</evidence>
<feature type="transmembrane region" description="Helical" evidence="1">
    <location>
        <begin position="60"/>
        <end position="92"/>
    </location>
</feature>
<keyword evidence="1" id="KW-1133">Transmembrane helix</keyword>
<name>A0A0C9UG62_SPHS4</name>
<dbReference type="Proteomes" id="UP000054279">
    <property type="component" value="Unassembled WGS sequence"/>
</dbReference>
<feature type="transmembrane region" description="Helical" evidence="1">
    <location>
        <begin position="199"/>
        <end position="217"/>
    </location>
</feature>
<accession>A0A0C9UG62</accession>
<protein>
    <submittedName>
        <fullName evidence="2">Uncharacterized protein</fullName>
    </submittedName>
</protein>
<dbReference type="HOGENOM" id="CLU_035509_2_3_1"/>
<gene>
    <name evidence="2" type="ORF">M422DRAFT_255045</name>
</gene>
<reference evidence="2 3" key="1">
    <citation type="submission" date="2014-06" db="EMBL/GenBank/DDBJ databases">
        <title>Evolutionary Origins and Diversification of the Mycorrhizal Mutualists.</title>
        <authorList>
            <consortium name="DOE Joint Genome Institute"/>
            <consortium name="Mycorrhizal Genomics Consortium"/>
            <person name="Kohler A."/>
            <person name="Kuo A."/>
            <person name="Nagy L.G."/>
            <person name="Floudas D."/>
            <person name="Copeland A."/>
            <person name="Barry K.W."/>
            <person name="Cichocki N."/>
            <person name="Veneault-Fourrey C."/>
            <person name="LaButti K."/>
            <person name="Lindquist E.A."/>
            <person name="Lipzen A."/>
            <person name="Lundell T."/>
            <person name="Morin E."/>
            <person name="Murat C."/>
            <person name="Riley R."/>
            <person name="Ohm R."/>
            <person name="Sun H."/>
            <person name="Tunlid A."/>
            <person name="Henrissat B."/>
            <person name="Grigoriev I.V."/>
            <person name="Hibbett D.S."/>
            <person name="Martin F."/>
        </authorList>
    </citation>
    <scope>NUCLEOTIDE SEQUENCE [LARGE SCALE GENOMIC DNA]</scope>
    <source>
        <strain evidence="2 3">SS14</strain>
    </source>
</reference>
<feature type="transmembrane region" description="Helical" evidence="1">
    <location>
        <begin position="156"/>
        <end position="178"/>
    </location>
</feature>
<feature type="transmembrane region" description="Helical" evidence="1">
    <location>
        <begin position="104"/>
        <end position="123"/>
    </location>
</feature>